<proteinExistence type="predicted"/>
<evidence type="ECO:0000256" key="1">
    <source>
        <dbReference type="ARBA" id="ARBA00022729"/>
    </source>
</evidence>
<feature type="chain" id="PRO_5039928005" description="CCHC-type domain-containing protein" evidence="2">
    <location>
        <begin position="21"/>
        <end position="588"/>
    </location>
</feature>
<dbReference type="InterPro" id="IPR050328">
    <property type="entry name" value="Dev_Immune_Receptor"/>
</dbReference>
<dbReference type="OrthoDB" id="4691307at2759"/>
<dbReference type="InterPro" id="IPR032675">
    <property type="entry name" value="LRR_dom_sf"/>
</dbReference>
<name>A0A9J6CAS5_POLVA</name>
<dbReference type="PANTHER" id="PTHR24373:SF398">
    <property type="entry name" value="LEUCINE-RICH REPEAT-CONTAINING G-PROTEIN COUPLED RECEPTOR 6"/>
    <property type="match status" value="1"/>
</dbReference>
<organism evidence="3 4">
    <name type="scientific">Polypedilum vanderplanki</name>
    <name type="common">Sleeping chironomid midge</name>
    <dbReference type="NCBI Taxonomy" id="319348"/>
    <lineage>
        <taxon>Eukaryota</taxon>
        <taxon>Metazoa</taxon>
        <taxon>Ecdysozoa</taxon>
        <taxon>Arthropoda</taxon>
        <taxon>Hexapoda</taxon>
        <taxon>Insecta</taxon>
        <taxon>Pterygota</taxon>
        <taxon>Neoptera</taxon>
        <taxon>Endopterygota</taxon>
        <taxon>Diptera</taxon>
        <taxon>Nematocera</taxon>
        <taxon>Chironomoidea</taxon>
        <taxon>Chironomidae</taxon>
        <taxon>Chironominae</taxon>
        <taxon>Polypedilum</taxon>
        <taxon>Polypedilum</taxon>
    </lineage>
</organism>
<evidence type="ECO:0008006" key="5">
    <source>
        <dbReference type="Google" id="ProtNLM"/>
    </source>
</evidence>
<sequence length="588" mass="67449">MKLSCIILFYWLAILNSSLALHSVTIECKYYLEVDFGYECIVDNQEVFTGNRVIIENAIGQHEDGRTNDDVERFYITNATNLKYFPKNINNIFKKGLTKIAIQNSNLIEITSEDLKVYPKLKFLLLNGNQLKVIREDTFKFNPALEWIVMFSNKIKHIDPKSFSALKNLEILDMRANYCNFESADYKDAVLEMVKKIEKGACQSNKYKTTTTMNPLITINEKLEGNDLQENIAEVDEYRDYLDDYYENSNNLKNSQVENDKAEESNSDFDSISLKSISQSDANIQSNQGKSIKVKPIIVDSSLLAVRNLPNNLQLKSKPLLKLADKRIQINCSSIEDKITIMNKLKSQQYKYFSFTESSDKSKIVLLKGFYLDSNFDIKSQTESLKNILSQSDLKVGNREKLPVQCFNCQQWGHSSVNCGFPSRCVNSDENHPVGQCRRVNKEIGSPKCVNCKGEHPANYKRCPIFLNHQKKIDDMKKKSTKINTKFAAQHRIRSSQQIFNDEDFPPLINLSSPVINNVQVSSNHSQSRSDPLLKNFHEACEEFKNLPSIRNSMAIFIDFVGKLKLAKSEAERQMCLATHLFDFNYET</sequence>
<keyword evidence="4" id="KW-1185">Reference proteome</keyword>
<dbReference type="SUPFAM" id="SSF52058">
    <property type="entry name" value="L domain-like"/>
    <property type="match status" value="1"/>
</dbReference>
<dbReference type="Pfam" id="PF13855">
    <property type="entry name" value="LRR_8"/>
    <property type="match status" value="1"/>
</dbReference>
<gene>
    <name evidence="3" type="ORF">PVAND_008696</name>
</gene>
<dbReference type="InterPro" id="IPR001611">
    <property type="entry name" value="Leu-rich_rpt"/>
</dbReference>
<evidence type="ECO:0000313" key="4">
    <source>
        <dbReference type="Proteomes" id="UP001107558"/>
    </source>
</evidence>
<evidence type="ECO:0000313" key="3">
    <source>
        <dbReference type="EMBL" id="KAG5679103.1"/>
    </source>
</evidence>
<dbReference type="PANTHER" id="PTHR24373">
    <property type="entry name" value="SLIT RELATED LEUCINE-RICH REPEAT NEURONAL PROTEIN"/>
    <property type="match status" value="1"/>
</dbReference>
<dbReference type="EMBL" id="JADBJN010000002">
    <property type="protein sequence ID" value="KAG5679103.1"/>
    <property type="molecule type" value="Genomic_DNA"/>
</dbReference>
<comment type="caution">
    <text evidence="3">The sequence shown here is derived from an EMBL/GenBank/DDBJ whole genome shotgun (WGS) entry which is preliminary data.</text>
</comment>
<dbReference type="GO" id="GO:0005615">
    <property type="term" value="C:extracellular space"/>
    <property type="evidence" value="ECO:0007669"/>
    <property type="project" value="TreeGrafter"/>
</dbReference>
<reference evidence="3" key="1">
    <citation type="submission" date="2021-03" db="EMBL/GenBank/DDBJ databases">
        <title>Chromosome level genome of the anhydrobiotic midge Polypedilum vanderplanki.</title>
        <authorList>
            <person name="Yoshida Y."/>
            <person name="Kikawada T."/>
            <person name="Gusev O."/>
        </authorList>
    </citation>
    <scope>NUCLEOTIDE SEQUENCE</scope>
    <source>
        <strain evidence="3">NIAS01</strain>
        <tissue evidence="3">Whole body or cell culture</tissue>
    </source>
</reference>
<evidence type="ECO:0000256" key="2">
    <source>
        <dbReference type="SAM" id="SignalP"/>
    </source>
</evidence>
<dbReference type="Gene3D" id="3.80.10.10">
    <property type="entry name" value="Ribonuclease Inhibitor"/>
    <property type="match status" value="1"/>
</dbReference>
<feature type="signal peptide" evidence="2">
    <location>
        <begin position="1"/>
        <end position="20"/>
    </location>
</feature>
<keyword evidence="1 2" id="KW-0732">Signal</keyword>
<dbReference type="Proteomes" id="UP001107558">
    <property type="component" value="Chromosome 2"/>
</dbReference>
<accession>A0A9J6CAS5</accession>
<dbReference type="AlphaFoldDB" id="A0A9J6CAS5"/>
<dbReference type="GO" id="GO:0031012">
    <property type="term" value="C:extracellular matrix"/>
    <property type="evidence" value="ECO:0007669"/>
    <property type="project" value="TreeGrafter"/>
</dbReference>
<protein>
    <recommendedName>
        <fullName evidence="5">CCHC-type domain-containing protein</fullName>
    </recommendedName>
</protein>